<protein>
    <submittedName>
        <fullName evidence="1">Uncharacterized protein</fullName>
    </submittedName>
</protein>
<keyword evidence="2" id="KW-1185">Reference proteome</keyword>
<proteinExistence type="predicted"/>
<sequence>MRGGSTDCRQVLAAPHSPESLEADLSILGPFVVSEATMSKGSVTL</sequence>
<gene>
    <name evidence="1" type="ORF">APTSU1_001555900</name>
</gene>
<dbReference type="EMBL" id="BAAFST010000016">
    <property type="protein sequence ID" value="GAB1300321.1"/>
    <property type="molecule type" value="Genomic_DNA"/>
</dbReference>
<comment type="caution">
    <text evidence="1">The sequence shown here is derived from an EMBL/GenBank/DDBJ whole genome shotgun (WGS) entry which is preliminary data.</text>
</comment>
<dbReference type="Proteomes" id="UP001623349">
    <property type="component" value="Unassembled WGS sequence"/>
</dbReference>
<name>A0ABQ0FM69_APOSI</name>
<organism evidence="1 2">
    <name type="scientific">Apodemus speciosus</name>
    <name type="common">Large Japanese field mouse</name>
    <dbReference type="NCBI Taxonomy" id="105296"/>
    <lineage>
        <taxon>Eukaryota</taxon>
        <taxon>Metazoa</taxon>
        <taxon>Chordata</taxon>
        <taxon>Craniata</taxon>
        <taxon>Vertebrata</taxon>
        <taxon>Euteleostomi</taxon>
        <taxon>Mammalia</taxon>
        <taxon>Eutheria</taxon>
        <taxon>Euarchontoglires</taxon>
        <taxon>Glires</taxon>
        <taxon>Rodentia</taxon>
        <taxon>Myomorpha</taxon>
        <taxon>Muroidea</taxon>
        <taxon>Muridae</taxon>
        <taxon>Murinae</taxon>
        <taxon>Apodemus</taxon>
    </lineage>
</organism>
<evidence type="ECO:0000313" key="1">
    <source>
        <dbReference type="EMBL" id="GAB1300321.1"/>
    </source>
</evidence>
<reference evidence="1 2" key="1">
    <citation type="submission" date="2024-08" db="EMBL/GenBank/DDBJ databases">
        <title>The draft genome of Apodemus speciosus.</title>
        <authorList>
            <person name="Nabeshima K."/>
            <person name="Suzuki S."/>
            <person name="Onuma M."/>
        </authorList>
    </citation>
    <scope>NUCLEOTIDE SEQUENCE [LARGE SCALE GENOMIC DNA]</scope>
    <source>
        <strain evidence="1">IB14-021</strain>
    </source>
</reference>
<accession>A0ABQ0FM69</accession>
<evidence type="ECO:0000313" key="2">
    <source>
        <dbReference type="Proteomes" id="UP001623349"/>
    </source>
</evidence>